<dbReference type="EMBL" id="JBEUKS010000002">
    <property type="protein sequence ID" value="MFC1438262.1"/>
    <property type="molecule type" value="Genomic_DNA"/>
</dbReference>
<feature type="transmembrane region" description="Helical" evidence="2">
    <location>
        <begin position="154"/>
        <end position="174"/>
    </location>
</feature>
<gene>
    <name evidence="3" type="ORF">ABUW04_08335</name>
</gene>
<dbReference type="Proteomes" id="UP001592581">
    <property type="component" value="Unassembled WGS sequence"/>
</dbReference>
<evidence type="ECO:0000256" key="1">
    <source>
        <dbReference type="SAM" id="MobiDB-lite"/>
    </source>
</evidence>
<keyword evidence="4" id="KW-1185">Reference proteome</keyword>
<organism evidence="3 4">
    <name type="scientific">Streptacidiphilus jeojiensis</name>
    <dbReference type="NCBI Taxonomy" id="3229225"/>
    <lineage>
        <taxon>Bacteria</taxon>
        <taxon>Bacillati</taxon>
        <taxon>Actinomycetota</taxon>
        <taxon>Actinomycetes</taxon>
        <taxon>Kitasatosporales</taxon>
        <taxon>Streptomycetaceae</taxon>
        <taxon>Streptacidiphilus</taxon>
    </lineage>
</organism>
<comment type="caution">
    <text evidence="3">The sequence shown here is derived from an EMBL/GenBank/DDBJ whole genome shotgun (WGS) entry which is preliminary data.</text>
</comment>
<evidence type="ECO:0000313" key="4">
    <source>
        <dbReference type="Proteomes" id="UP001592581"/>
    </source>
</evidence>
<name>A0ABV6XJT4_9ACTN</name>
<evidence type="ECO:0000313" key="3">
    <source>
        <dbReference type="EMBL" id="MFC1438262.1"/>
    </source>
</evidence>
<keyword evidence="2" id="KW-0812">Transmembrane</keyword>
<evidence type="ECO:0008006" key="5">
    <source>
        <dbReference type="Google" id="ProtNLM"/>
    </source>
</evidence>
<keyword evidence="2" id="KW-0472">Membrane</keyword>
<dbReference type="RefSeq" id="WP_380563785.1">
    <property type="nucleotide sequence ID" value="NZ_JBEUKS010000002.1"/>
</dbReference>
<feature type="region of interest" description="Disordered" evidence="1">
    <location>
        <begin position="232"/>
        <end position="292"/>
    </location>
</feature>
<protein>
    <recommendedName>
        <fullName evidence="5">Adhesin</fullName>
    </recommendedName>
</protein>
<keyword evidence="2" id="KW-1133">Transmembrane helix</keyword>
<evidence type="ECO:0000256" key="2">
    <source>
        <dbReference type="SAM" id="Phobius"/>
    </source>
</evidence>
<feature type="transmembrane region" description="Helical" evidence="2">
    <location>
        <begin position="78"/>
        <end position="100"/>
    </location>
</feature>
<accession>A0ABV6XJT4</accession>
<reference evidence="3 4" key="1">
    <citation type="submission" date="2024-06" db="EMBL/GenBank/DDBJ databases">
        <authorList>
            <person name="Lee S.D."/>
        </authorList>
    </citation>
    <scope>NUCLEOTIDE SEQUENCE [LARGE SCALE GENOMIC DNA]</scope>
    <source>
        <strain evidence="3 4">N1-10</strain>
    </source>
</reference>
<feature type="compositionally biased region" description="Pro residues" evidence="1">
    <location>
        <begin position="271"/>
        <end position="281"/>
    </location>
</feature>
<sequence>MFIAESNALPGWRGGDGNAAYLDKTLRFQPIEMHLNESVSSKFLKLLLLRSFLVSFLLYLAGFLFGVVLLLIGGSAVGFGWLVFCGLVSTVVFWVVLLFSRLPEDIAEWRVLLAERYGRRDQAYLGIRQVLSTRGFPVGVEEKDGRLILRESSYVVYISVFTYGSSLYLGWMMWRSRRGYQLIGQYIRDMVQGLQGRNTIELQILRSERVRALREAAHIACREGLAVALSDSDGGWPDPQVEPQPSYGGGIPGPTPAPYEAYGPYGSVGAPPIPVTPPTPPYGAQDGQGGLR</sequence>
<feature type="transmembrane region" description="Helical" evidence="2">
    <location>
        <begin position="47"/>
        <end position="72"/>
    </location>
</feature>
<proteinExistence type="predicted"/>